<evidence type="ECO:0000313" key="7">
    <source>
        <dbReference type="EMBL" id="CEM25293.1"/>
    </source>
</evidence>
<dbReference type="PANTHER" id="PTHR23051">
    <property type="entry name" value="SOLUTE CARRIER FAMILY 35, MEMBER F5"/>
    <property type="match status" value="1"/>
</dbReference>
<evidence type="ECO:0008006" key="9">
    <source>
        <dbReference type="Google" id="ProtNLM"/>
    </source>
</evidence>
<reference evidence="7 8" key="1">
    <citation type="submission" date="2014-11" db="EMBL/GenBank/DDBJ databases">
        <authorList>
            <person name="Zhu J."/>
            <person name="Qi W."/>
            <person name="Song R."/>
        </authorList>
    </citation>
    <scope>NUCLEOTIDE SEQUENCE [LARGE SCALE GENOMIC DNA]</scope>
</reference>
<dbReference type="Proteomes" id="UP000041254">
    <property type="component" value="Unassembled WGS sequence"/>
</dbReference>
<proteinExistence type="predicted"/>
<feature type="transmembrane region" description="Helical" evidence="6">
    <location>
        <begin position="244"/>
        <end position="267"/>
    </location>
</feature>
<keyword evidence="3 6" id="KW-1133">Transmembrane helix</keyword>
<organism evidence="7 8">
    <name type="scientific">Vitrella brassicaformis (strain CCMP3155)</name>
    <dbReference type="NCBI Taxonomy" id="1169540"/>
    <lineage>
        <taxon>Eukaryota</taxon>
        <taxon>Sar</taxon>
        <taxon>Alveolata</taxon>
        <taxon>Colpodellida</taxon>
        <taxon>Vitrellaceae</taxon>
        <taxon>Vitrella</taxon>
    </lineage>
</organism>
<dbReference type="OMA" id="WTEMADV"/>
<feature type="compositionally biased region" description="Polar residues" evidence="5">
    <location>
        <begin position="416"/>
        <end position="438"/>
    </location>
</feature>
<protein>
    <recommendedName>
        <fullName evidence="9">EamA domain-containing protein</fullName>
    </recommendedName>
</protein>
<feature type="transmembrane region" description="Helical" evidence="6">
    <location>
        <begin position="336"/>
        <end position="357"/>
    </location>
</feature>
<dbReference type="PhylomeDB" id="A0A0G4G9E2"/>
<dbReference type="GO" id="GO:0016020">
    <property type="term" value="C:membrane"/>
    <property type="evidence" value="ECO:0007669"/>
    <property type="project" value="UniProtKB-SubCell"/>
</dbReference>
<keyword evidence="4 6" id="KW-0472">Membrane</keyword>
<feature type="region of interest" description="Disordered" evidence="5">
    <location>
        <begin position="394"/>
        <end position="453"/>
    </location>
</feature>
<comment type="subcellular location">
    <subcellularLocation>
        <location evidence="1">Membrane</location>
        <topology evidence="1">Multi-pass membrane protein</topology>
    </subcellularLocation>
</comment>
<evidence type="ECO:0000256" key="1">
    <source>
        <dbReference type="ARBA" id="ARBA00004141"/>
    </source>
</evidence>
<feature type="transmembrane region" description="Helical" evidence="6">
    <location>
        <begin position="124"/>
        <end position="144"/>
    </location>
</feature>
<feature type="transmembrane region" description="Helical" evidence="6">
    <location>
        <begin position="305"/>
        <end position="324"/>
    </location>
</feature>
<dbReference type="InParanoid" id="A0A0G4G9E2"/>
<evidence type="ECO:0000256" key="6">
    <source>
        <dbReference type="SAM" id="Phobius"/>
    </source>
</evidence>
<dbReference type="STRING" id="1169540.A0A0G4G9E2"/>
<evidence type="ECO:0000256" key="2">
    <source>
        <dbReference type="ARBA" id="ARBA00022692"/>
    </source>
</evidence>
<dbReference type="InterPro" id="IPR037185">
    <property type="entry name" value="EmrE-like"/>
</dbReference>
<keyword evidence="8" id="KW-1185">Reference proteome</keyword>
<name>A0A0G4G9E2_VITBC</name>
<evidence type="ECO:0000256" key="3">
    <source>
        <dbReference type="ARBA" id="ARBA00022989"/>
    </source>
</evidence>
<dbReference type="SUPFAM" id="SSF103481">
    <property type="entry name" value="Multidrug resistance efflux transporter EmrE"/>
    <property type="match status" value="2"/>
</dbReference>
<sequence>MLMAFFSSAERLAGVTALTLAVFVSIVSNCLTQLLVSSYSCDSMLLMSFFQTCQLMLLAPKYFAQLAATLPLWKGRCRGARSWTEMADVRRVVQERLDVESDERGGEALSGECVREWREHLRMALPMGLLYFLSCYFAFVSLSLTSISSFNIIWSTVVFFSYIGTILVFRDPFSPPTFIFLLVSFSGICVTILTHPASPAHHGQPEHRMHHHLLGGLAALMTTICSAAYAIYLRYFKITSSEIFVIAGWIGLLTTVACPLVLLLASVARLEPFAAPPPYVLLLLLVNGACAWLPDFMLMYSMTKLPMLVAQLVVTLVVPLAILTDTLVLRRHNFSVWYLIGAAIAFAGVLGATNDIAKIEKKIGQERDRAHNQQHQQRGGLGDEADLEFDYHELEGDDDDKPTNRPAPARPERSLSAASTRLPSFYSVPSTPSMSPTARESEPAIATLTVVAG</sequence>
<dbReference type="EMBL" id="CDMY01000595">
    <property type="protein sequence ID" value="CEM25293.1"/>
    <property type="molecule type" value="Genomic_DNA"/>
</dbReference>
<dbReference type="VEuPathDB" id="CryptoDB:Vbra_22706"/>
<feature type="transmembrane region" description="Helical" evidence="6">
    <location>
        <begin position="213"/>
        <end position="232"/>
    </location>
</feature>
<gene>
    <name evidence="7" type="ORF">Vbra_22706</name>
</gene>
<feature type="transmembrane region" description="Helical" evidence="6">
    <location>
        <begin position="150"/>
        <end position="169"/>
    </location>
</feature>
<keyword evidence="2 6" id="KW-0812">Transmembrane</keyword>
<feature type="transmembrane region" description="Helical" evidence="6">
    <location>
        <begin position="279"/>
        <end position="298"/>
    </location>
</feature>
<accession>A0A0G4G9E2</accession>
<dbReference type="PANTHER" id="PTHR23051:SF0">
    <property type="entry name" value="SOLUTE CARRIER FAMILY 35 MEMBER F5"/>
    <property type="match status" value="1"/>
</dbReference>
<feature type="transmembrane region" description="Helical" evidence="6">
    <location>
        <begin position="176"/>
        <end position="193"/>
    </location>
</feature>
<evidence type="ECO:0000256" key="4">
    <source>
        <dbReference type="ARBA" id="ARBA00023136"/>
    </source>
</evidence>
<evidence type="ECO:0000256" key="5">
    <source>
        <dbReference type="SAM" id="MobiDB-lite"/>
    </source>
</evidence>
<evidence type="ECO:0000313" key="8">
    <source>
        <dbReference type="Proteomes" id="UP000041254"/>
    </source>
</evidence>
<dbReference type="AlphaFoldDB" id="A0A0G4G9E2"/>